<evidence type="ECO:0000256" key="1">
    <source>
        <dbReference type="ARBA" id="ARBA00009580"/>
    </source>
</evidence>
<dbReference type="Gene3D" id="3.90.190.10">
    <property type="entry name" value="Protein tyrosine phosphatase superfamily"/>
    <property type="match status" value="1"/>
</dbReference>
<dbReference type="EMBL" id="JACOPP010000002">
    <property type="protein sequence ID" value="MBC5732673.1"/>
    <property type="molecule type" value="Genomic_DNA"/>
</dbReference>
<dbReference type="AlphaFoldDB" id="A0A8J6J2L0"/>
<dbReference type="PROSITE" id="PS50056">
    <property type="entry name" value="TYR_PHOSPHATASE_2"/>
    <property type="match status" value="1"/>
</dbReference>
<dbReference type="SUPFAM" id="SSF52799">
    <property type="entry name" value="(Phosphotyrosine protein) phosphatases II"/>
    <property type="match status" value="1"/>
</dbReference>
<dbReference type="PANTHER" id="PTHR31126">
    <property type="entry name" value="TYROSINE-PROTEIN PHOSPHATASE"/>
    <property type="match status" value="1"/>
</dbReference>
<dbReference type="GO" id="GO:0004721">
    <property type="term" value="F:phosphoprotein phosphatase activity"/>
    <property type="evidence" value="ECO:0007669"/>
    <property type="project" value="InterPro"/>
</dbReference>
<feature type="domain" description="Tyrosine specific protein phosphatases" evidence="2">
    <location>
        <begin position="114"/>
        <end position="179"/>
    </location>
</feature>
<dbReference type="Proteomes" id="UP000661435">
    <property type="component" value="Unassembled WGS sequence"/>
</dbReference>
<evidence type="ECO:0000313" key="3">
    <source>
        <dbReference type="EMBL" id="MBC5732673.1"/>
    </source>
</evidence>
<dbReference type="InterPro" id="IPR000387">
    <property type="entry name" value="Tyr_Pase_dom"/>
</dbReference>
<dbReference type="PROSITE" id="PS00383">
    <property type="entry name" value="TYR_PHOSPHATASE_1"/>
    <property type="match status" value="1"/>
</dbReference>
<dbReference type="InterPro" id="IPR016130">
    <property type="entry name" value="Tyr_Pase_AS"/>
</dbReference>
<proteinExistence type="inferred from homology"/>
<dbReference type="InterPro" id="IPR026893">
    <property type="entry name" value="Tyr/Ser_Pase_IphP-type"/>
</dbReference>
<gene>
    <name evidence="3" type="ORF">H8S57_02880</name>
</gene>
<reference evidence="3" key="1">
    <citation type="submission" date="2020-08" db="EMBL/GenBank/DDBJ databases">
        <title>Genome public.</title>
        <authorList>
            <person name="Liu C."/>
            <person name="Sun Q."/>
        </authorList>
    </citation>
    <scope>NUCLEOTIDE SEQUENCE</scope>
    <source>
        <strain evidence="3">NSJ-51</strain>
    </source>
</reference>
<name>A0A8J6J2L0_9FIRM</name>
<comment type="caution">
    <text evidence="3">The sequence shown here is derived from an EMBL/GenBank/DDBJ whole genome shotgun (WGS) entry which is preliminary data.</text>
</comment>
<evidence type="ECO:0000313" key="4">
    <source>
        <dbReference type="Proteomes" id="UP000661435"/>
    </source>
</evidence>
<dbReference type="Pfam" id="PF13350">
    <property type="entry name" value="Y_phosphatase3"/>
    <property type="match status" value="1"/>
</dbReference>
<sequence>MLRRIPLGNMMNLRDLGGYPLPGGGHTAWGRLLRGDNPLGLSEADAGWLLERGVRTVIDLRSDGELERRPDELSRIPGFAYHHVSMVGGEKLPNEESDIGRGYFAMLERRENPARVLRLIAQAEGGVLFHCTAGKDRTGCIAALLLSLAGVERSDVLADYQMTELYIRETVRRIRREHPEAAAFIGRSRPEYLEECLTLLETRHGTVLEYLRWLDLTDGELARLKEKLTLGA</sequence>
<protein>
    <submittedName>
        <fullName evidence="3">Tyrosine-protein phosphatase</fullName>
    </submittedName>
</protein>
<dbReference type="RefSeq" id="WP_186906561.1">
    <property type="nucleotide sequence ID" value="NZ_JACOPP010000002.1"/>
</dbReference>
<accession>A0A8J6J2L0</accession>
<keyword evidence="4" id="KW-1185">Reference proteome</keyword>
<comment type="similarity">
    <text evidence="1">Belongs to the protein-tyrosine phosphatase family.</text>
</comment>
<dbReference type="InterPro" id="IPR029021">
    <property type="entry name" value="Prot-tyrosine_phosphatase-like"/>
</dbReference>
<evidence type="ECO:0000259" key="2">
    <source>
        <dbReference type="PROSITE" id="PS50056"/>
    </source>
</evidence>
<organism evidence="3 4">
    <name type="scientific">Lawsonibacter hominis</name>
    <dbReference type="NCBI Taxonomy" id="2763053"/>
    <lineage>
        <taxon>Bacteria</taxon>
        <taxon>Bacillati</taxon>
        <taxon>Bacillota</taxon>
        <taxon>Clostridia</taxon>
        <taxon>Eubacteriales</taxon>
        <taxon>Oscillospiraceae</taxon>
        <taxon>Lawsonibacter</taxon>
    </lineage>
</organism>
<dbReference type="PANTHER" id="PTHR31126:SF1">
    <property type="entry name" value="TYROSINE SPECIFIC PROTEIN PHOSPHATASES DOMAIN-CONTAINING PROTEIN"/>
    <property type="match status" value="1"/>
</dbReference>